<proteinExistence type="predicted"/>
<dbReference type="AlphaFoldDB" id="A0A813LH84"/>
<protein>
    <submittedName>
        <fullName evidence="1">Uncharacterized protein</fullName>
    </submittedName>
</protein>
<gene>
    <name evidence="1" type="ORF">PGLA2088_LOCUS47091</name>
</gene>
<dbReference type="Proteomes" id="UP000626109">
    <property type="component" value="Unassembled WGS sequence"/>
</dbReference>
<comment type="caution">
    <text evidence="1">The sequence shown here is derived from an EMBL/GenBank/DDBJ whole genome shotgun (WGS) entry which is preliminary data.</text>
</comment>
<evidence type="ECO:0000313" key="1">
    <source>
        <dbReference type="EMBL" id="CAE8734001.1"/>
    </source>
</evidence>
<dbReference type="EMBL" id="CAJNNW010036405">
    <property type="protein sequence ID" value="CAE8734001.1"/>
    <property type="molecule type" value="Genomic_DNA"/>
</dbReference>
<feature type="non-terminal residue" evidence="1">
    <location>
        <position position="96"/>
    </location>
</feature>
<sequence>LQMWQCRERSPKAELGRNFCNFPFGKWCLGDFAGCRASARTRRPPTKCSCPGSWLSVWNRISRENAVLRPGSARGGWAFAPLEHQWKVVRCLARSA</sequence>
<feature type="non-terminal residue" evidence="1">
    <location>
        <position position="1"/>
    </location>
</feature>
<organism evidence="1 2">
    <name type="scientific">Polarella glacialis</name>
    <name type="common">Dinoflagellate</name>
    <dbReference type="NCBI Taxonomy" id="89957"/>
    <lineage>
        <taxon>Eukaryota</taxon>
        <taxon>Sar</taxon>
        <taxon>Alveolata</taxon>
        <taxon>Dinophyceae</taxon>
        <taxon>Suessiales</taxon>
        <taxon>Suessiaceae</taxon>
        <taxon>Polarella</taxon>
    </lineage>
</organism>
<name>A0A813LH84_POLGL</name>
<reference evidence="1" key="1">
    <citation type="submission" date="2021-02" db="EMBL/GenBank/DDBJ databases">
        <authorList>
            <person name="Dougan E. K."/>
            <person name="Rhodes N."/>
            <person name="Thang M."/>
            <person name="Chan C."/>
        </authorList>
    </citation>
    <scope>NUCLEOTIDE SEQUENCE</scope>
</reference>
<evidence type="ECO:0000313" key="2">
    <source>
        <dbReference type="Proteomes" id="UP000626109"/>
    </source>
</evidence>
<accession>A0A813LH84</accession>